<gene>
    <name evidence="2" type="ORF">GJ699_18480</name>
</gene>
<evidence type="ECO:0008006" key="4">
    <source>
        <dbReference type="Google" id="ProtNLM"/>
    </source>
</evidence>
<protein>
    <recommendedName>
        <fullName evidence="4">Tetratricopeptide repeat protein</fullName>
    </recommendedName>
</protein>
<dbReference type="PROSITE" id="PS51257">
    <property type="entry name" value="PROKAR_LIPOPROTEIN"/>
    <property type="match status" value="1"/>
</dbReference>
<dbReference type="AlphaFoldDB" id="A0A6I2L245"/>
<keyword evidence="1" id="KW-0732">Signal</keyword>
<comment type="caution">
    <text evidence="2">The sequence shown here is derived from an EMBL/GenBank/DDBJ whole genome shotgun (WGS) entry which is preliminary data.</text>
</comment>
<reference evidence="2 3" key="1">
    <citation type="submission" date="2019-11" db="EMBL/GenBank/DDBJ databases">
        <title>Novel species isolated from a subtropical stream in China.</title>
        <authorList>
            <person name="Lu H."/>
        </authorList>
    </citation>
    <scope>NUCLEOTIDE SEQUENCE [LARGE SCALE GENOMIC DNA]</scope>
    <source>
        <strain evidence="2 3">FT80W</strain>
    </source>
</reference>
<feature type="chain" id="PRO_5026270211" description="Tetratricopeptide repeat protein" evidence="1">
    <location>
        <begin position="23"/>
        <end position="781"/>
    </location>
</feature>
<evidence type="ECO:0000313" key="2">
    <source>
        <dbReference type="EMBL" id="MRW91983.1"/>
    </source>
</evidence>
<dbReference type="Proteomes" id="UP000433309">
    <property type="component" value="Unassembled WGS sequence"/>
</dbReference>
<dbReference type="RefSeq" id="WP_154378923.1">
    <property type="nucleotide sequence ID" value="NZ_WKJK01000009.1"/>
</dbReference>
<dbReference type="EMBL" id="WKJK01000009">
    <property type="protein sequence ID" value="MRW91983.1"/>
    <property type="molecule type" value="Genomic_DNA"/>
</dbReference>
<evidence type="ECO:0000256" key="1">
    <source>
        <dbReference type="SAM" id="SignalP"/>
    </source>
</evidence>
<name>A0A6I2L245_9BURK</name>
<keyword evidence="3" id="KW-1185">Reference proteome</keyword>
<organism evidence="2 3">
    <name type="scientific">Duganella guangzhouensis</name>
    <dbReference type="NCBI Taxonomy" id="2666084"/>
    <lineage>
        <taxon>Bacteria</taxon>
        <taxon>Pseudomonadati</taxon>
        <taxon>Pseudomonadota</taxon>
        <taxon>Betaproteobacteria</taxon>
        <taxon>Burkholderiales</taxon>
        <taxon>Oxalobacteraceae</taxon>
        <taxon>Telluria group</taxon>
        <taxon>Duganella</taxon>
    </lineage>
</organism>
<feature type="signal peptide" evidence="1">
    <location>
        <begin position="1"/>
        <end position="22"/>
    </location>
</feature>
<proteinExistence type="predicted"/>
<accession>A0A6I2L245</accession>
<evidence type="ECO:0000313" key="3">
    <source>
        <dbReference type="Proteomes" id="UP000433309"/>
    </source>
</evidence>
<sequence length="781" mass="85427">MISALRHLFAAAAVVACAGAYASGGGTTWDPYVNRDAPDIALSRYQSGELGVVVNSYDRLYLYTAWRSVMLGAEGVKKAPNPDGGLLRALGARDGGWTGSTQSANAYRVWEDAIANALHQAPLKAKDGNGLGYGYVQCPLASYAFATDTLNGLAKRDDATPARLAAWVASQRQVFKVCGDDPTSTRPPYSSEKPVIAAPPELPASEALYWRQMQQYHLASFAFYNNDYERAAALFGAIGATDKHPLRQWGEYLALRAQARAADYVPEDERWKQMQAMRQEGPQEAAARQAVQQKKLAAIQASIAHILAKPELASLHEASRAIGRSMQVRLTPALRFAELGKLLDDPRANPYLDDHLGDWRVLARSELEAPGRNQADKRDAVRAQAGFVDWIQTIGQCREFEAQRDCAVERQHALEIWRRYVKEDNKPQARAWLLASVLMSDRLTAEQEQAASQVAASAPEYLTMRHALARHYRLTGAADKARAIADAVLASPALAAASSTSARNLFLQERFALATSPADAAKYLMRAHSRNLDPDTGEQVKKEEAQIDIAADGQRWLNSGLSAADIQTVAAEPSLPATWRARIAVAAWLRFDLLGRQDAALTAAKLAEQSAPELAPAVQAYRNQPAAPERHYTLLVNALKYGMSPVFQSYAQPPQLRAADDTLADMWCKLPAKTGDSYNENVDAEFSLPTPQLGDIATRDKELAQLGALKTATGYIGEAVLARVKATPTDPDLPWLLYVTVQSTRGGCLDGDAKTLSRNAFSVLHKRYGKSEWATKTPYYY</sequence>